<accession>A0ABD5VDM1</accession>
<keyword evidence="2" id="KW-0645">Protease</keyword>
<proteinExistence type="predicted"/>
<comment type="caution">
    <text evidence="2">The sequence shown here is derived from an EMBL/GenBank/DDBJ whole genome shotgun (WGS) entry which is preliminary data.</text>
</comment>
<keyword evidence="1" id="KW-1133">Transmembrane helix</keyword>
<sequence>MFLLLTLEYGLQFGHPDYRLLIVGIGIGLAGTLFLHESLHFIADRALGYNPVYIWPSSIYIPDEDVETWESILGLLAPQLLTIIYLPLLLTGDLGDMEHLLVWGLLMHSLGSYSDLLWIFRLLLWPDDTMVTVGEDLENYVAFPTDEGESSP</sequence>
<dbReference type="InterPro" id="IPR021683">
    <property type="entry name" value="DUF3267"/>
</dbReference>
<feature type="transmembrane region" description="Helical" evidence="1">
    <location>
        <begin position="20"/>
        <end position="43"/>
    </location>
</feature>
<dbReference type="GO" id="GO:0008237">
    <property type="term" value="F:metallopeptidase activity"/>
    <property type="evidence" value="ECO:0007669"/>
    <property type="project" value="UniProtKB-KW"/>
</dbReference>
<keyword evidence="2" id="KW-0482">Metalloprotease</keyword>
<evidence type="ECO:0000313" key="2">
    <source>
        <dbReference type="EMBL" id="MFC6953539.1"/>
    </source>
</evidence>
<dbReference type="RefSeq" id="WP_336350497.1">
    <property type="nucleotide sequence ID" value="NZ_JAZAQL010000002.1"/>
</dbReference>
<gene>
    <name evidence="2" type="ORF">ACFQGB_11760</name>
</gene>
<keyword evidence="1" id="KW-0472">Membrane</keyword>
<dbReference type="EMBL" id="JBHSXN010000002">
    <property type="protein sequence ID" value="MFC6953539.1"/>
    <property type="molecule type" value="Genomic_DNA"/>
</dbReference>
<keyword evidence="3" id="KW-1185">Reference proteome</keyword>
<protein>
    <submittedName>
        <fullName evidence="2">Metalloprotease family protein</fullName>
    </submittedName>
</protein>
<name>A0ABD5VDM1_9EURY</name>
<evidence type="ECO:0000256" key="1">
    <source>
        <dbReference type="SAM" id="Phobius"/>
    </source>
</evidence>
<reference evidence="2 3" key="1">
    <citation type="journal article" date="2019" name="Int. J. Syst. Evol. Microbiol.">
        <title>The Global Catalogue of Microorganisms (GCM) 10K type strain sequencing project: providing services to taxonomists for standard genome sequencing and annotation.</title>
        <authorList>
            <consortium name="The Broad Institute Genomics Platform"/>
            <consortium name="The Broad Institute Genome Sequencing Center for Infectious Disease"/>
            <person name="Wu L."/>
            <person name="Ma J."/>
        </authorList>
    </citation>
    <scope>NUCLEOTIDE SEQUENCE [LARGE SCALE GENOMIC DNA]</scope>
    <source>
        <strain evidence="2 3">GX26</strain>
    </source>
</reference>
<dbReference type="Pfam" id="PF11667">
    <property type="entry name" value="DUF3267"/>
    <property type="match status" value="1"/>
</dbReference>
<dbReference type="AlphaFoldDB" id="A0ABD5VDM1"/>
<dbReference type="Proteomes" id="UP001596395">
    <property type="component" value="Unassembled WGS sequence"/>
</dbReference>
<keyword evidence="1" id="KW-0812">Transmembrane</keyword>
<evidence type="ECO:0000313" key="3">
    <source>
        <dbReference type="Proteomes" id="UP001596395"/>
    </source>
</evidence>
<keyword evidence="2" id="KW-0378">Hydrolase</keyword>
<organism evidence="2 3">
    <name type="scientific">Halorubellus litoreus</name>
    <dbReference type="NCBI Taxonomy" id="755308"/>
    <lineage>
        <taxon>Archaea</taxon>
        <taxon>Methanobacteriati</taxon>
        <taxon>Methanobacteriota</taxon>
        <taxon>Stenosarchaea group</taxon>
        <taxon>Halobacteria</taxon>
        <taxon>Halobacteriales</taxon>
        <taxon>Halorubellaceae</taxon>
        <taxon>Halorubellus</taxon>
    </lineage>
</organism>